<dbReference type="SUPFAM" id="SSF53474">
    <property type="entry name" value="alpha/beta-Hydrolases"/>
    <property type="match status" value="1"/>
</dbReference>
<dbReference type="InterPro" id="IPR050654">
    <property type="entry name" value="AChE-related_enzymes"/>
</dbReference>
<dbReference type="EC" id="3.1.1.7" evidence="4"/>
<dbReference type="CDD" id="cd00312">
    <property type="entry name" value="Esterase_lipase"/>
    <property type="match status" value="1"/>
</dbReference>
<feature type="signal peptide" evidence="19">
    <location>
        <begin position="1"/>
        <end position="15"/>
    </location>
</feature>
<evidence type="ECO:0000259" key="20">
    <source>
        <dbReference type="Pfam" id="PF00135"/>
    </source>
</evidence>
<dbReference type="InterPro" id="IPR019819">
    <property type="entry name" value="Carboxylesterase_B_CS"/>
</dbReference>
<evidence type="ECO:0000256" key="17">
    <source>
        <dbReference type="PIRSR" id="PIRSR600997-1"/>
    </source>
</evidence>
<keyword evidence="18" id="KW-0812">Transmembrane</keyword>
<keyword evidence="7" id="KW-0719">Serine esterase</keyword>
<dbReference type="GO" id="GO:0005886">
    <property type="term" value="C:plasma membrane"/>
    <property type="evidence" value="ECO:0007669"/>
    <property type="project" value="UniProtKB-SubCell"/>
</dbReference>
<keyword evidence="12" id="KW-0770">Synapse</keyword>
<dbReference type="GO" id="GO:0003990">
    <property type="term" value="F:acetylcholinesterase activity"/>
    <property type="evidence" value="ECO:0007669"/>
    <property type="project" value="UniProtKB-EC"/>
</dbReference>
<comment type="similarity">
    <text evidence="3">Belongs to the type-B carboxylesterase/lipase family.</text>
</comment>
<evidence type="ECO:0000256" key="18">
    <source>
        <dbReference type="SAM" id="Phobius"/>
    </source>
</evidence>
<feature type="active site" description="Charge relay system" evidence="17">
    <location>
        <position position="564"/>
    </location>
</feature>
<dbReference type="PROSITE" id="PS00122">
    <property type="entry name" value="CARBOXYLESTERASE_B_1"/>
    <property type="match status" value="1"/>
</dbReference>
<name>A0AAD8ZDJ3_9TELE</name>
<dbReference type="InterPro" id="IPR002018">
    <property type="entry name" value="CarbesteraseB"/>
</dbReference>
<keyword evidence="15" id="KW-0325">Glycoprotein</keyword>
<keyword evidence="6" id="KW-1003">Cell membrane</keyword>
<evidence type="ECO:0000256" key="6">
    <source>
        <dbReference type="ARBA" id="ARBA00022475"/>
    </source>
</evidence>
<keyword evidence="13 18" id="KW-0472">Membrane</keyword>
<evidence type="ECO:0000256" key="2">
    <source>
        <dbReference type="ARBA" id="ARBA00004613"/>
    </source>
</evidence>
<dbReference type="PANTHER" id="PTHR43918">
    <property type="entry name" value="ACETYLCHOLINESTERASE"/>
    <property type="match status" value="1"/>
</dbReference>
<dbReference type="InterPro" id="IPR019826">
    <property type="entry name" value="Carboxylesterase_B_AS"/>
</dbReference>
<evidence type="ECO:0000256" key="9">
    <source>
        <dbReference type="ARBA" id="ARBA00022729"/>
    </source>
</evidence>
<dbReference type="Pfam" id="PF08674">
    <property type="entry name" value="AChE_tetra"/>
    <property type="match status" value="1"/>
</dbReference>
<dbReference type="GO" id="GO:0006581">
    <property type="term" value="P:acetylcholine catabolic process"/>
    <property type="evidence" value="ECO:0007669"/>
    <property type="project" value="TreeGrafter"/>
</dbReference>
<dbReference type="GO" id="GO:0005615">
    <property type="term" value="C:extracellular space"/>
    <property type="evidence" value="ECO:0007669"/>
    <property type="project" value="TreeGrafter"/>
</dbReference>
<sequence>MLLLMWGTGVQSLSGQVLYAIPIRVLGTAIIPDFFVPGQGEVRRAQREELHPSRFTNGSLQPTNQQTENTMKILDALLFPVIFIMFFIHLSIAQTDPELTIMTRLGQVQGTRLPVPDRSHVIAFLGIPFAEPPLGKMRFKPPEPKKPWNDVFDARDYPSACYQYVDTSYPGFSGTEMWNPNRMMSEDCLYLNVWVPATPRPHNLTVMVWIYGGGFYSGSSSLDVYDGRYLAHSEKVVVVSMNYRVSAFGFLALNGSAEAPGNVGLLDQRLALQWVQDNIHFFGGNPKQVTIFGESAGAASVGMHLLSPDSRPKFTRAILQSGVPNGPWATVSFDEARRRAIKLGRLVGCPDGNDTDLIDCLRSKQPQDLIDQEWLVLPFSGLFRFSFVPVIDGVVFPDTPEAMLNSGNFKDTQILLGVNQNEGSYFLIYGAPGFSKDNESLITREDFLQGVKMSVPHANEIGLEAVILQYTDWMDEDNPIKNREAMDDIVGDHNVVCPLQHFAKMYAQYSILHGQTGTASQGNLGWGNSGSASNSGNSQVSVYLYMFDHRASNLVWPEWMGVIHGYEIEFVFGLPLEKRLNYTLEEEKLSRRMMKYWANFARTGNPNINVDGSIDSRRRWPVFTSTEQKHVGLNTDSLKVYKGLKSQFCALWNRFLPRLLNVTENIDDAERQWKAEFHRWSSYMMHWKSQFDHYSKQERCTNL</sequence>
<dbReference type="Proteomes" id="UP001239994">
    <property type="component" value="Unassembled WGS sequence"/>
</dbReference>
<dbReference type="PANTHER" id="PTHR43918:SF11">
    <property type="entry name" value="ACETYLCHOLINESTERASE"/>
    <property type="match status" value="1"/>
</dbReference>
<keyword evidence="9 19" id="KW-0732">Signal</keyword>
<dbReference type="InterPro" id="IPR014788">
    <property type="entry name" value="AChE_tetra"/>
</dbReference>
<evidence type="ECO:0000256" key="3">
    <source>
        <dbReference type="ARBA" id="ARBA00005964"/>
    </source>
</evidence>
<keyword evidence="11" id="KW-0531">Neurotransmitter degradation</keyword>
<evidence type="ECO:0000256" key="5">
    <source>
        <dbReference type="ARBA" id="ARBA00020419"/>
    </source>
</evidence>
<dbReference type="Gene3D" id="3.40.50.1820">
    <property type="entry name" value="alpha/beta hydrolase"/>
    <property type="match status" value="1"/>
</dbReference>
<evidence type="ECO:0000256" key="12">
    <source>
        <dbReference type="ARBA" id="ARBA00023018"/>
    </source>
</evidence>
<organism evidence="22 23">
    <name type="scientific">Electrophorus voltai</name>
    <dbReference type="NCBI Taxonomy" id="2609070"/>
    <lineage>
        <taxon>Eukaryota</taxon>
        <taxon>Metazoa</taxon>
        <taxon>Chordata</taxon>
        <taxon>Craniata</taxon>
        <taxon>Vertebrata</taxon>
        <taxon>Euteleostomi</taxon>
        <taxon>Actinopterygii</taxon>
        <taxon>Neopterygii</taxon>
        <taxon>Teleostei</taxon>
        <taxon>Ostariophysi</taxon>
        <taxon>Gymnotiformes</taxon>
        <taxon>Gymnotoidei</taxon>
        <taxon>Gymnotidae</taxon>
        <taxon>Electrophorus</taxon>
    </lineage>
</organism>
<dbReference type="PROSITE" id="PS00941">
    <property type="entry name" value="CARBOXYLESTERASE_B_2"/>
    <property type="match status" value="1"/>
</dbReference>
<evidence type="ECO:0000256" key="10">
    <source>
        <dbReference type="ARBA" id="ARBA00022801"/>
    </source>
</evidence>
<evidence type="ECO:0000256" key="7">
    <source>
        <dbReference type="ARBA" id="ARBA00022487"/>
    </source>
</evidence>
<feature type="transmembrane region" description="Helical" evidence="18">
    <location>
        <begin position="73"/>
        <end position="92"/>
    </location>
</feature>
<keyword evidence="23" id="KW-1185">Reference proteome</keyword>
<evidence type="ECO:0000256" key="11">
    <source>
        <dbReference type="ARBA" id="ARBA00022867"/>
    </source>
</evidence>
<dbReference type="InterPro" id="IPR029058">
    <property type="entry name" value="AB_hydrolase_fold"/>
</dbReference>
<dbReference type="InterPro" id="IPR000997">
    <property type="entry name" value="Cholinesterase"/>
</dbReference>
<evidence type="ECO:0000256" key="15">
    <source>
        <dbReference type="ARBA" id="ARBA00023180"/>
    </source>
</evidence>
<feature type="active site" description="Acyl-ester intermediate" evidence="17">
    <location>
        <position position="295"/>
    </location>
</feature>
<evidence type="ECO:0000256" key="8">
    <source>
        <dbReference type="ARBA" id="ARBA00022525"/>
    </source>
</evidence>
<comment type="caution">
    <text evidence="22">The sequence shown here is derived from an EMBL/GenBank/DDBJ whole genome shotgun (WGS) entry which is preliminary data.</text>
</comment>
<feature type="domain" description="Carboxylesterase type B" evidence="20">
    <location>
        <begin position="100"/>
        <end position="652"/>
    </location>
</feature>
<evidence type="ECO:0000256" key="14">
    <source>
        <dbReference type="ARBA" id="ARBA00023157"/>
    </source>
</evidence>
<evidence type="ECO:0000256" key="4">
    <source>
        <dbReference type="ARBA" id="ARBA00013276"/>
    </source>
</evidence>
<evidence type="ECO:0000313" key="22">
    <source>
        <dbReference type="EMBL" id="KAK1797047.1"/>
    </source>
</evidence>
<keyword evidence="10" id="KW-0378">Hydrolase</keyword>
<keyword evidence="18" id="KW-1133">Transmembrane helix</keyword>
<feature type="chain" id="PRO_5042164158" description="Acetylcholinesterase" evidence="19">
    <location>
        <begin position="16"/>
        <end position="703"/>
    </location>
</feature>
<dbReference type="Pfam" id="PF00135">
    <property type="entry name" value="COesterase"/>
    <property type="match status" value="1"/>
</dbReference>
<evidence type="ECO:0000256" key="19">
    <source>
        <dbReference type="SAM" id="SignalP"/>
    </source>
</evidence>
<dbReference type="AlphaFoldDB" id="A0AAD8ZDJ3"/>
<feature type="active site" description="Charge relay system" evidence="17">
    <location>
        <position position="422"/>
    </location>
</feature>
<feature type="domain" description="Acetylcholinesterase tetramerisation" evidence="21">
    <location>
        <begin position="667"/>
        <end position="700"/>
    </location>
</feature>
<dbReference type="GO" id="GO:0019695">
    <property type="term" value="P:choline metabolic process"/>
    <property type="evidence" value="ECO:0007669"/>
    <property type="project" value="TreeGrafter"/>
</dbReference>
<keyword evidence="8" id="KW-0964">Secreted</keyword>
<evidence type="ECO:0000313" key="23">
    <source>
        <dbReference type="Proteomes" id="UP001239994"/>
    </source>
</evidence>
<keyword evidence="14" id="KW-1015">Disulfide bond</keyword>
<evidence type="ECO:0000256" key="13">
    <source>
        <dbReference type="ARBA" id="ARBA00023136"/>
    </source>
</evidence>
<protein>
    <recommendedName>
        <fullName evidence="5">Acetylcholinesterase</fullName>
        <ecNumber evidence="4">3.1.1.7</ecNumber>
    </recommendedName>
</protein>
<dbReference type="PRINTS" id="PR00878">
    <property type="entry name" value="CHOLNESTRASE"/>
</dbReference>
<evidence type="ECO:0000259" key="21">
    <source>
        <dbReference type="Pfam" id="PF08674"/>
    </source>
</evidence>
<comment type="subcellular location">
    <subcellularLocation>
        <location evidence="1">Cell membrane</location>
        <topology evidence="1">Peripheral membrane protein</topology>
    </subcellularLocation>
    <subcellularLocation>
        <location evidence="2">Secreted</location>
    </subcellularLocation>
    <subcellularLocation>
        <location evidence="16">Synapse</location>
    </subcellularLocation>
</comment>
<proteinExistence type="inferred from homology"/>
<reference evidence="22" key="1">
    <citation type="submission" date="2023-03" db="EMBL/GenBank/DDBJ databases">
        <title>Electrophorus voltai genome.</title>
        <authorList>
            <person name="Bian C."/>
        </authorList>
    </citation>
    <scope>NUCLEOTIDE SEQUENCE</scope>
    <source>
        <strain evidence="22">CB-2022</strain>
        <tissue evidence="22">Muscle</tissue>
    </source>
</reference>
<accession>A0AAD8ZDJ3</accession>
<dbReference type="FunFam" id="3.40.50.1820:FF:000029">
    <property type="entry name" value="Acetylcholinesterase"/>
    <property type="match status" value="1"/>
</dbReference>
<dbReference type="GO" id="GO:0045202">
    <property type="term" value="C:synapse"/>
    <property type="evidence" value="ECO:0007669"/>
    <property type="project" value="UniProtKB-SubCell"/>
</dbReference>
<dbReference type="EMBL" id="JAROKS010000014">
    <property type="protein sequence ID" value="KAK1797047.1"/>
    <property type="molecule type" value="Genomic_DNA"/>
</dbReference>
<evidence type="ECO:0000256" key="1">
    <source>
        <dbReference type="ARBA" id="ARBA00004202"/>
    </source>
</evidence>
<gene>
    <name evidence="22" type="ORF">P4O66_008451</name>
</gene>
<evidence type="ECO:0000256" key="16">
    <source>
        <dbReference type="ARBA" id="ARBA00034103"/>
    </source>
</evidence>